<reference evidence="1 2" key="1">
    <citation type="submission" date="2019-12" db="EMBL/GenBank/DDBJ databases">
        <title>Novel species isolated from a subtropical stream in China.</title>
        <authorList>
            <person name="Lu H."/>
        </authorList>
    </citation>
    <scope>NUCLEOTIDE SEQUENCE [LARGE SCALE GENOMIC DNA]</scope>
    <source>
        <strain evidence="1 2">FT134W</strain>
    </source>
</reference>
<accession>A0A7X4KFV4</accession>
<name>A0A7X4KFV4_9BURK</name>
<dbReference type="RefSeq" id="WP_161050175.1">
    <property type="nucleotide sequence ID" value="NZ_WWCR01000009.1"/>
</dbReference>
<dbReference type="Pfam" id="PF10013">
    <property type="entry name" value="DUF2256"/>
    <property type="match status" value="1"/>
</dbReference>
<dbReference type="AlphaFoldDB" id="A0A7X4KFV4"/>
<comment type="caution">
    <text evidence="1">The sequence shown here is derived from an EMBL/GenBank/DDBJ whole genome shotgun (WGS) entry which is preliminary data.</text>
</comment>
<dbReference type="EMBL" id="WWCR01000009">
    <property type="protein sequence ID" value="MYM72816.1"/>
    <property type="molecule type" value="Genomic_DNA"/>
</dbReference>
<evidence type="ECO:0000313" key="1">
    <source>
        <dbReference type="EMBL" id="MYM72816.1"/>
    </source>
</evidence>
<sequence>MNRRDAAGFKGNKQALPSKLCRSCGRPMTWRKRWAKNWDQVLYCSTACRQAAHPRSPA</sequence>
<proteinExistence type="predicted"/>
<dbReference type="InterPro" id="IPR017136">
    <property type="entry name" value="UCP037205"/>
</dbReference>
<gene>
    <name evidence="1" type="ORF">GTP56_11460</name>
</gene>
<dbReference type="PANTHER" id="PTHR37463:SF1">
    <property type="entry name" value="DUF2256 DOMAIN-CONTAINING PROTEIN"/>
    <property type="match status" value="1"/>
</dbReference>
<protein>
    <submittedName>
        <fullName evidence="1">DUF2256 domain-containing protein</fullName>
    </submittedName>
</protein>
<dbReference type="Proteomes" id="UP000469734">
    <property type="component" value="Unassembled WGS sequence"/>
</dbReference>
<dbReference type="PANTHER" id="PTHR37463">
    <property type="entry name" value="GSL3115 PROTEIN"/>
    <property type="match status" value="1"/>
</dbReference>
<evidence type="ECO:0000313" key="2">
    <source>
        <dbReference type="Proteomes" id="UP000469734"/>
    </source>
</evidence>
<organism evidence="1 2">
    <name type="scientific">Duganella margarita</name>
    <dbReference type="NCBI Taxonomy" id="2692170"/>
    <lineage>
        <taxon>Bacteria</taxon>
        <taxon>Pseudomonadati</taxon>
        <taxon>Pseudomonadota</taxon>
        <taxon>Betaproteobacteria</taxon>
        <taxon>Burkholderiales</taxon>
        <taxon>Oxalobacteraceae</taxon>
        <taxon>Telluria group</taxon>
        <taxon>Duganella</taxon>
    </lineage>
</organism>